<dbReference type="SUPFAM" id="SSF53756">
    <property type="entry name" value="UDP-Glycosyltransferase/glycogen phosphorylase"/>
    <property type="match status" value="1"/>
</dbReference>
<dbReference type="PANTHER" id="PTHR12526">
    <property type="entry name" value="GLYCOSYLTRANSFERASE"/>
    <property type="match status" value="1"/>
</dbReference>
<keyword evidence="2" id="KW-0808">Transferase</keyword>
<evidence type="ECO:0000313" key="6">
    <source>
        <dbReference type="Proteomes" id="UP001149140"/>
    </source>
</evidence>
<dbReference type="Proteomes" id="UP001149140">
    <property type="component" value="Unassembled WGS sequence"/>
</dbReference>
<evidence type="ECO:0000256" key="2">
    <source>
        <dbReference type="ARBA" id="ARBA00022679"/>
    </source>
</evidence>
<evidence type="ECO:0000259" key="4">
    <source>
        <dbReference type="Pfam" id="PF13439"/>
    </source>
</evidence>
<organism evidence="5 6">
    <name type="scientific">Solirubrobacter ginsenosidimutans</name>
    <dbReference type="NCBI Taxonomy" id="490573"/>
    <lineage>
        <taxon>Bacteria</taxon>
        <taxon>Bacillati</taxon>
        <taxon>Actinomycetota</taxon>
        <taxon>Thermoleophilia</taxon>
        <taxon>Solirubrobacterales</taxon>
        <taxon>Solirubrobacteraceae</taxon>
        <taxon>Solirubrobacter</taxon>
    </lineage>
</organism>
<reference evidence="5" key="1">
    <citation type="submission" date="2022-10" db="EMBL/GenBank/DDBJ databases">
        <title>The WGS of Solirubrobacter ginsenosidimutans DSM 21036.</title>
        <authorList>
            <person name="Jiang Z."/>
        </authorList>
    </citation>
    <scope>NUCLEOTIDE SEQUENCE</scope>
    <source>
        <strain evidence="5">DSM 21036</strain>
    </source>
</reference>
<protein>
    <submittedName>
        <fullName evidence="5">Glycosyltransferase family 4 protein</fullName>
    </submittedName>
</protein>
<keyword evidence="6" id="KW-1185">Reference proteome</keyword>
<evidence type="ECO:0000259" key="3">
    <source>
        <dbReference type="Pfam" id="PF00534"/>
    </source>
</evidence>
<name>A0A9X3MMD7_9ACTN</name>
<sequence length="355" mass="36560">MTEVHVIVPEGIDDPERPSGGNTYDRRVCAGLAALGSVVYERPVAGAWPRPDASGHTALARAVERIPDGAVVLLDGLIACAAPEVLVPHACRVRQVVLVHMPLGHRPPDAEAGAVRARERDVLAAAVAVVATSAWTRRRLGELYALPADRVHVAEPGVDEADLAPGSAAGGALLCVAAVTPDKGHDVLLGGLATAMDLPWRCACVGSLLRDAPFADGVRRRARAGGLGDRVRFPGPCTGASLDGAYAAADLLVLASHAETYGMVVTEALARGLPVLATEVGGVPEALGHGADGTRPGLLVTPGDSAALGVGLRAWLVDAELRGRLRRAARQRRASLRRWPATTAVVAGVLAGAAR</sequence>
<dbReference type="InterPro" id="IPR001296">
    <property type="entry name" value="Glyco_trans_1"/>
</dbReference>
<evidence type="ECO:0000256" key="1">
    <source>
        <dbReference type="ARBA" id="ARBA00022676"/>
    </source>
</evidence>
<dbReference type="InterPro" id="IPR028098">
    <property type="entry name" value="Glyco_trans_4-like_N"/>
</dbReference>
<comment type="caution">
    <text evidence="5">The sequence shown here is derived from an EMBL/GenBank/DDBJ whole genome shotgun (WGS) entry which is preliminary data.</text>
</comment>
<dbReference type="GO" id="GO:0016757">
    <property type="term" value="F:glycosyltransferase activity"/>
    <property type="evidence" value="ECO:0007669"/>
    <property type="project" value="UniProtKB-KW"/>
</dbReference>
<accession>A0A9X3MMD7</accession>
<dbReference type="CDD" id="cd03801">
    <property type="entry name" value="GT4_PimA-like"/>
    <property type="match status" value="1"/>
</dbReference>
<dbReference type="Pfam" id="PF00534">
    <property type="entry name" value="Glycos_transf_1"/>
    <property type="match status" value="1"/>
</dbReference>
<dbReference type="AlphaFoldDB" id="A0A9X3MMD7"/>
<dbReference type="Gene3D" id="3.40.50.2000">
    <property type="entry name" value="Glycogen Phosphorylase B"/>
    <property type="match status" value="2"/>
</dbReference>
<feature type="domain" description="Glycosyl transferase family 1" evidence="3">
    <location>
        <begin position="173"/>
        <end position="332"/>
    </location>
</feature>
<dbReference type="PANTHER" id="PTHR12526:SF510">
    <property type="entry name" value="D-INOSITOL 3-PHOSPHATE GLYCOSYLTRANSFERASE"/>
    <property type="match status" value="1"/>
</dbReference>
<keyword evidence="1" id="KW-0328">Glycosyltransferase</keyword>
<gene>
    <name evidence="5" type="ORF">OM076_00720</name>
</gene>
<dbReference type="Pfam" id="PF13439">
    <property type="entry name" value="Glyco_transf_4"/>
    <property type="match status" value="1"/>
</dbReference>
<feature type="domain" description="Glycosyltransferase subfamily 4-like N-terminal" evidence="4">
    <location>
        <begin position="3"/>
        <end position="160"/>
    </location>
</feature>
<dbReference type="EMBL" id="JAPDOD010000001">
    <property type="protein sequence ID" value="MDA0158770.1"/>
    <property type="molecule type" value="Genomic_DNA"/>
</dbReference>
<proteinExistence type="predicted"/>
<dbReference type="RefSeq" id="WP_270037366.1">
    <property type="nucleotide sequence ID" value="NZ_JAPDOD010000001.1"/>
</dbReference>
<evidence type="ECO:0000313" key="5">
    <source>
        <dbReference type="EMBL" id="MDA0158770.1"/>
    </source>
</evidence>